<name>A0AAP0RD71_LIQFO</name>
<proteinExistence type="predicted"/>
<protein>
    <recommendedName>
        <fullName evidence="1">GH18 domain-containing protein</fullName>
    </recommendedName>
</protein>
<feature type="domain" description="GH18" evidence="1">
    <location>
        <begin position="1"/>
        <end position="78"/>
    </location>
</feature>
<dbReference type="GO" id="GO:0005975">
    <property type="term" value="P:carbohydrate metabolic process"/>
    <property type="evidence" value="ECO:0007669"/>
    <property type="project" value="InterPro"/>
</dbReference>
<dbReference type="Pfam" id="PF00704">
    <property type="entry name" value="Glyco_hydro_18"/>
    <property type="match status" value="1"/>
</dbReference>
<evidence type="ECO:0000313" key="2">
    <source>
        <dbReference type="EMBL" id="KAK9275610.1"/>
    </source>
</evidence>
<dbReference type="InterPro" id="IPR017853">
    <property type="entry name" value="GH"/>
</dbReference>
<dbReference type="InterPro" id="IPR001223">
    <property type="entry name" value="Glyco_hydro18_cat"/>
</dbReference>
<dbReference type="InterPro" id="IPR029070">
    <property type="entry name" value="Chitinase_insertion_sf"/>
</dbReference>
<sequence length="78" mass="8605">MSYNQITVSIRNNTAINATFVADYYSAGTTWISFDGTQTISTKILYAKAKGLLGYFGWQIAQDDNWVLSQAASRAWGA</sequence>
<comment type="caution">
    <text evidence="2">The sequence shown here is derived from an EMBL/GenBank/DDBJ whole genome shotgun (WGS) entry which is preliminary data.</text>
</comment>
<dbReference type="Gene3D" id="3.10.50.10">
    <property type="match status" value="1"/>
</dbReference>
<reference evidence="2 3" key="1">
    <citation type="journal article" date="2024" name="Plant J.">
        <title>Genome sequences and population genomics reveal climatic adaptation and genomic divergence between two closely related sweetgum species.</title>
        <authorList>
            <person name="Xu W.Q."/>
            <person name="Ren C.Q."/>
            <person name="Zhang X.Y."/>
            <person name="Comes H.P."/>
            <person name="Liu X.H."/>
            <person name="Li Y.G."/>
            <person name="Kettle C.J."/>
            <person name="Jalonen R."/>
            <person name="Gaisberger H."/>
            <person name="Ma Y.Z."/>
            <person name="Qiu Y.X."/>
        </authorList>
    </citation>
    <scope>NUCLEOTIDE SEQUENCE [LARGE SCALE GENOMIC DNA]</scope>
    <source>
        <strain evidence="2">Hangzhou</strain>
    </source>
</reference>
<dbReference type="PROSITE" id="PS51910">
    <property type="entry name" value="GH18_2"/>
    <property type="match status" value="1"/>
</dbReference>
<dbReference type="AlphaFoldDB" id="A0AAP0RD71"/>
<dbReference type="EMBL" id="JBBPBK010000011">
    <property type="protein sequence ID" value="KAK9275610.1"/>
    <property type="molecule type" value="Genomic_DNA"/>
</dbReference>
<dbReference type="Gene3D" id="3.20.20.80">
    <property type="entry name" value="Glycosidases"/>
    <property type="match status" value="1"/>
</dbReference>
<accession>A0AAP0RD71</accession>
<dbReference type="SUPFAM" id="SSF51445">
    <property type="entry name" value="(Trans)glycosidases"/>
    <property type="match status" value="1"/>
</dbReference>
<gene>
    <name evidence="2" type="ORF">L1049_022877</name>
</gene>
<evidence type="ECO:0000313" key="3">
    <source>
        <dbReference type="Proteomes" id="UP001415857"/>
    </source>
</evidence>
<keyword evidence="3" id="KW-1185">Reference proteome</keyword>
<evidence type="ECO:0000259" key="1">
    <source>
        <dbReference type="PROSITE" id="PS51910"/>
    </source>
</evidence>
<organism evidence="2 3">
    <name type="scientific">Liquidambar formosana</name>
    <name type="common">Formosan gum</name>
    <dbReference type="NCBI Taxonomy" id="63359"/>
    <lineage>
        <taxon>Eukaryota</taxon>
        <taxon>Viridiplantae</taxon>
        <taxon>Streptophyta</taxon>
        <taxon>Embryophyta</taxon>
        <taxon>Tracheophyta</taxon>
        <taxon>Spermatophyta</taxon>
        <taxon>Magnoliopsida</taxon>
        <taxon>eudicotyledons</taxon>
        <taxon>Gunneridae</taxon>
        <taxon>Pentapetalae</taxon>
        <taxon>Saxifragales</taxon>
        <taxon>Altingiaceae</taxon>
        <taxon>Liquidambar</taxon>
    </lineage>
</organism>
<dbReference type="Proteomes" id="UP001415857">
    <property type="component" value="Unassembled WGS sequence"/>
</dbReference>